<dbReference type="AlphaFoldDB" id="F0WF58"/>
<dbReference type="EMBL" id="FR824125">
    <property type="protein sequence ID" value="CCA19840.1"/>
    <property type="molecule type" value="Genomic_DNA"/>
</dbReference>
<sequence>MEYQSNFADMKISMLYMYRTFQCDDFAFHTYRFIFERYNMFLPIISSSRHNACSGAIVGKTTRDLHVNTRKLLGNPVNKNHTRKVGVLMPERK</sequence>
<proteinExistence type="predicted"/>
<protein>
    <submittedName>
        <fullName evidence="1">AlNc14C80G5252 protein</fullName>
    </submittedName>
</protein>
<reference evidence="1" key="2">
    <citation type="submission" date="2011-02" db="EMBL/GenBank/DDBJ databases">
        <authorList>
            <person name="MacLean D."/>
        </authorList>
    </citation>
    <scope>NUCLEOTIDE SEQUENCE</scope>
</reference>
<organism evidence="1">
    <name type="scientific">Albugo laibachii Nc14</name>
    <dbReference type="NCBI Taxonomy" id="890382"/>
    <lineage>
        <taxon>Eukaryota</taxon>
        <taxon>Sar</taxon>
        <taxon>Stramenopiles</taxon>
        <taxon>Oomycota</taxon>
        <taxon>Peronosporomycetes</taxon>
        <taxon>Albuginales</taxon>
        <taxon>Albuginaceae</taxon>
        <taxon>Albugo</taxon>
    </lineage>
</organism>
<dbReference type="HOGENOM" id="CLU_2404114_0_0_1"/>
<gene>
    <name evidence="1" type="primary">AlNc14C80G5252</name>
    <name evidence="1" type="ORF">ALNC14_059830</name>
</gene>
<reference evidence="1" key="1">
    <citation type="journal article" date="2011" name="PLoS Biol.">
        <title>Gene gain and loss during evolution of obligate parasitism in the white rust pathogen of Arabidopsis thaliana.</title>
        <authorList>
            <person name="Kemen E."/>
            <person name="Gardiner A."/>
            <person name="Schultz-Larsen T."/>
            <person name="Kemen A.C."/>
            <person name="Balmuth A.L."/>
            <person name="Robert-Seilaniantz A."/>
            <person name="Bailey K."/>
            <person name="Holub E."/>
            <person name="Studholme D.J."/>
            <person name="Maclean D."/>
            <person name="Jones J.D."/>
        </authorList>
    </citation>
    <scope>NUCLEOTIDE SEQUENCE</scope>
</reference>
<evidence type="ECO:0000313" key="1">
    <source>
        <dbReference type="EMBL" id="CCA19840.1"/>
    </source>
</evidence>
<name>F0WF58_9STRA</name>
<accession>F0WF58</accession>